<organism evidence="3 4">
    <name type="scientific">BD1-7 clade bacterium</name>
    <dbReference type="NCBI Taxonomy" id="2029982"/>
    <lineage>
        <taxon>Bacteria</taxon>
        <taxon>Pseudomonadati</taxon>
        <taxon>Pseudomonadota</taxon>
        <taxon>Gammaproteobacteria</taxon>
        <taxon>Cellvibrionales</taxon>
        <taxon>Spongiibacteraceae</taxon>
        <taxon>BD1-7 clade</taxon>
    </lineage>
</organism>
<protein>
    <recommendedName>
        <fullName evidence="2">Thioredoxin domain-containing protein</fullName>
    </recommendedName>
</protein>
<dbReference type="SUPFAM" id="SSF52833">
    <property type="entry name" value="Thioredoxin-like"/>
    <property type="match status" value="1"/>
</dbReference>
<reference evidence="3 4" key="1">
    <citation type="submission" date="2019-11" db="EMBL/GenBank/DDBJ databases">
        <authorList>
            <person name="Holert J."/>
        </authorList>
    </citation>
    <scope>NUCLEOTIDE SEQUENCE [LARGE SCALE GENOMIC DNA]</scope>
    <source>
        <strain evidence="3">SB11_3</strain>
    </source>
</reference>
<accession>A0A5S9PUP8</accession>
<evidence type="ECO:0000313" key="3">
    <source>
        <dbReference type="EMBL" id="CAA0108152.1"/>
    </source>
</evidence>
<feature type="transmembrane region" description="Helical" evidence="1">
    <location>
        <begin position="7"/>
        <end position="25"/>
    </location>
</feature>
<dbReference type="EMBL" id="CACSIO010000012">
    <property type="protein sequence ID" value="CAA0108152.1"/>
    <property type="molecule type" value="Genomic_DNA"/>
</dbReference>
<feature type="transmembrane region" description="Helical" evidence="1">
    <location>
        <begin position="84"/>
        <end position="103"/>
    </location>
</feature>
<dbReference type="Gene3D" id="3.40.30.10">
    <property type="entry name" value="Glutaredoxin"/>
    <property type="match status" value="1"/>
</dbReference>
<evidence type="ECO:0000256" key="1">
    <source>
        <dbReference type="SAM" id="Phobius"/>
    </source>
</evidence>
<keyword evidence="1" id="KW-1133">Transmembrane helix</keyword>
<dbReference type="Proteomes" id="UP000441399">
    <property type="component" value="Unassembled WGS sequence"/>
</dbReference>
<dbReference type="InterPro" id="IPR036249">
    <property type="entry name" value="Thioredoxin-like_sf"/>
</dbReference>
<dbReference type="GO" id="GO:0016491">
    <property type="term" value="F:oxidoreductase activity"/>
    <property type="evidence" value="ECO:0007669"/>
    <property type="project" value="InterPro"/>
</dbReference>
<keyword evidence="1" id="KW-0812">Transmembrane</keyword>
<dbReference type="InterPro" id="IPR000866">
    <property type="entry name" value="AhpC/TSA"/>
</dbReference>
<evidence type="ECO:0000313" key="4">
    <source>
        <dbReference type="Proteomes" id="UP000441399"/>
    </source>
</evidence>
<feature type="transmembrane region" description="Helical" evidence="1">
    <location>
        <begin position="62"/>
        <end position="78"/>
    </location>
</feature>
<dbReference type="GO" id="GO:0016209">
    <property type="term" value="F:antioxidant activity"/>
    <property type="evidence" value="ECO:0007669"/>
    <property type="project" value="InterPro"/>
</dbReference>
<dbReference type="PROSITE" id="PS51352">
    <property type="entry name" value="THIOREDOXIN_2"/>
    <property type="match status" value="1"/>
</dbReference>
<keyword evidence="1" id="KW-0472">Membrane</keyword>
<dbReference type="InterPro" id="IPR013766">
    <property type="entry name" value="Thioredoxin_domain"/>
</dbReference>
<feature type="domain" description="Thioredoxin" evidence="2">
    <location>
        <begin position="114"/>
        <end position="273"/>
    </location>
</feature>
<dbReference type="OrthoDB" id="9809746at2"/>
<keyword evidence="4" id="KW-1185">Reference proteome</keyword>
<dbReference type="AlphaFoldDB" id="A0A5S9PUP8"/>
<gene>
    <name evidence="3" type="ORF">OPDIPICF_01308</name>
</gene>
<proteinExistence type="predicted"/>
<sequence>MKRYFVMPYLITLLLASVYGVYAFFANDWEFAWLGLTLSCLPMLLFIIRLGISGKARTREHLYSELLVGAVFTLAVWVSGHRDLAGLVFLLSVVGVYLYDFWYSDLSRVLSPRLGKGEILPDLRFTTIDGEDFHTKNVVDRPAIFMFIRGNWCPLCVAQVHEIAQSYRRLEDMGASVFVISPQVQEQTQKLAADLNAPLTLLTDKDGESAKKLGVWQYGGVPAGVVGYDVDTNWPTVIVTMPKGKIIYSAQYASYRVRPEPDQFIEVLEKYLDDGADASNDTEVVPSAE</sequence>
<feature type="transmembrane region" description="Helical" evidence="1">
    <location>
        <begin position="31"/>
        <end position="50"/>
    </location>
</feature>
<dbReference type="Pfam" id="PF00578">
    <property type="entry name" value="AhpC-TSA"/>
    <property type="match status" value="1"/>
</dbReference>
<name>A0A5S9PUP8_9GAMM</name>
<evidence type="ECO:0000259" key="2">
    <source>
        <dbReference type="PROSITE" id="PS51352"/>
    </source>
</evidence>